<feature type="region of interest" description="Disordered" evidence="1">
    <location>
        <begin position="18"/>
        <end position="118"/>
    </location>
</feature>
<evidence type="ECO:0000313" key="2">
    <source>
        <dbReference type="EMBL" id="KAJ8363812.1"/>
    </source>
</evidence>
<name>A0A9Q1J0S5_SYNKA</name>
<proteinExistence type="predicted"/>
<evidence type="ECO:0000256" key="1">
    <source>
        <dbReference type="SAM" id="MobiDB-lite"/>
    </source>
</evidence>
<feature type="compositionally biased region" description="Basic and acidic residues" evidence="1">
    <location>
        <begin position="34"/>
        <end position="43"/>
    </location>
</feature>
<keyword evidence="3" id="KW-1185">Reference proteome</keyword>
<evidence type="ECO:0000313" key="3">
    <source>
        <dbReference type="Proteomes" id="UP001152622"/>
    </source>
</evidence>
<dbReference type="AlphaFoldDB" id="A0A9Q1J0S5"/>
<sequence>MPSPEWVIMGKQHMGYAKISRDCSERKHCSQSRETQRSRSSDRKSHKHQSCSSHRERRSTDEDRNDADEKSIKKAISDEKPSEVPKAEPMEVEAPSAKRNGTSKDIHPEGDCPIKTDLIGPQIRSRGCHKEEDLKIACPEPAILLLKTR</sequence>
<feature type="compositionally biased region" description="Basic and acidic residues" evidence="1">
    <location>
        <begin position="102"/>
        <end position="114"/>
    </location>
</feature>
<organism evidence="2 3">
    <name type="scientific">Synaphobranchus kaupii</name>
    <name type="common">Kaup's arrowtooth eel</name>
    <dbReference type="NCBI Taxonomy" id="118154"/>
    <lineage>
        <taxon>Eukaryota</taxon>
        <taxon>Metazoa</taxon>
        <taxon>Chordata</taxon>
        <taxon>Craniata</taxon>
        <taxon>Vertebrata</taxon>
        <taxon>Euteleostomi</taxon>
        <taxon>Actinopterygii</taxon>
        <taxon>Neopterygii</taxon>
        <taxon>Teleostei</taxon>
        <taxon>Anguilliformes</taxon>
        <taxon>Synaphobranchidae</taxon>
        <taxon>Synaphobranchus</taxon>
    </lineage>
</organism>
<gene>
    <name evidence="2" type="ORF">SKAU_G00126430</name>
</gene>
<dbReference type="EMBL" id="JAINUF010000004">
    <property type="protein sequence ID" value="KAJ8363812.1"/>
    <property type="molecule type" value="Genomic_DNA"/>
</dbReference>
<dbReference type="Proteomes" id="UP001152622">
    <property type="component" value="Chromosome 4"/>
</dbReference>
<reference evidence="2" key="1">
    <citation type="journal article" date="2023" name="Science">
        <title>Genome structures resolve the early diversification of teleost fishes.</title>
        <authorList>
            <person name="Parey E."/>
            <person name="Louis A."/>
            <person name="Montfort J."/>
            <person name="Bouchez O."/>
            <person name="Roques C."/>
            <person name="Iampietro C."/>
            <person name="Lluch J."/>
            <person name="Castinel A."/>
            <person name="Donnadieu C."/>
            <person name="Desvignes T."/>
            <person name="Floi Bucao C."/>
            <person name="Jouanno E."/>
            <person name="Wen M."/>
            <person name="Mejri S."/>
            <person name="Dirks R."/>
            <person name="Jansen H."/>
            <person name="Henkel C."/>
            <person name="Chen W.J."/>
            <person name="Zahm M."/>
            <person name="Cabau C."/>
            <person name="Klopp C."/>
            <person name="Thompson A.W."/>
            <person name="Robinson-Rechavi M."/>
            <person name="Braasch I."/>
            <person name="Lecointre G."/>
            <person name="Bobe J."/>
            <person name="Postlethwait J.H."/>
            <person name="Berthelot C."/>
            <person name="Roest Crollius H."/>
            <person name="Guiguen Y."/>
        </authorList>
    </citation>
    <scope>NUCLEOTIDE SEQUENCE</scope>
    <source>
        <strain evidence="2">WJC10195</strain>
    </source>
</reference>
<accession>A0A9Q1J0S5</accession>
<protein>
    <submittedName>
        <fullName evidence="2">Uncharacterized protein</fullName>
    </submittedName>
</protein>
<feature type="compositionally biased region" description="Basic and acidic residues" evidence="1">
    <location>
        <begin position="58"/>
        <end position="89"/>
    </location>
</feature>
<comment type="caution">
    <text evidence="2">The sequence shown here is derived from an EMBL/GenBank/DDBJ whole genome shotgun (WGS) entry which is preliminary data.</text>
</comment>
<feature type="compositionally biased region" description="Basic and acidic residues" evidence="1">
    <location>
        <begin position="19"/>
        <end position="28"/>
    </location>
</feature>